<dbReference type="VEuPathDB" id="FungiDB:PADG_11767"/>
<feature type="compositionally biased region" description="Low complexity" evidence="1">
    <location>
        <begin position="55"/>
        <end position="65"/>
    </location>
</feature>
<keyword evidence="3" id="KW-1185">Reference proteome</keyword>
<evidence type="ECO:0000256" key="1">
    <source>
        <dbReference type="SAM" id="MobiDB-lite"/>
    </source>
</evidence>
<dbReference type="Proteomes" id="UP000001628">
    <property type="component" value="Unassembled WGS sequence"/>
</dbReference>
<dbReference type="AlphaFoldDB" id="A0A0A0HST3"/>
<dbReference type="KEGG" id="pbn:PADG_11767"/>
<dbReference type="EMBL" id="KN275960">
    <property type="protein sequence ID" value="KGM92229.1"/>
    <property type="molecule type" value="Genomic_DNA"/>
</dbReference>
<sequence length="91" mass="9807">MSDSSVTGPNSPPIKKGLAIDESIKQRNAFAIYPLPSHQNQQTANHSRTHPTVPPWSKTPTSPSPAFSPNTSRTSFPSVIDSVYSRNCEAG</sequence>
<accession>A0A0A0HST3</accession>
<gene>
    <name evidence="2" type="ORF">PADG_11767</name>
</gene>
<feature type="compositionally biased region" description="Polar residues" evidence="1">
    <location>
        <begin position="67"/>
        <end position="76"/>
    </location>
</feature>
<dbReference type="InParanoid" id="A0A0A0HST3"/>
<organism evidence="2 3">
    <name type="scientific">Paracoccidioides brasiliensis (strain Pb18)</name>
    <dbReference type="NCBI Taxonomy" id="502780"/>
    <lineage>
        <taxon>Eukaryota</taxon>
        <taxon>Fungi</taxon>
        <taxon>Dikarya</taxon>
        <taxon>Ascomycota</taxon>
        <taxon>Pezizomycotina</taxon>
        <taxon>Eurotiomycetes</taxon>
        <taxon>Eurotiomycetidae</taxon>
        <taxon>Onygenales</taxon>
        <taxon>Ajellomycetaceae</taxon>
        <taxon>Paracoccidioides</taxon>
    </lineage>
</organism>
<protein>
    <submittedName>
        <fullName evidence="2">Uncharacterized protein</fullName>
    </submittedName>
</protein>
<feature type="region of interest" description="Disordered" evidence="1">
    <location>
        <begin position="1"/>
        <end position="76"/>
    </location>
</feature>
<name>A0A0A0HST3_PARBD</name>
<dbReference type="RefSeq" id="XP_010759995.1">
    <property type="nucleotide sequence ID" value="XM_010761693.1"/>
</dbReference>
<evidence type="ECO:0000313" key="2">
    <source>
        <dbReference type="EMBL" id="KGM92229.1"/>
    </source>
</evidence>
<dbReference type="GeneID" id="22587664"/>
<evidence type="ECO:0000313" key="3">
    <source>
        <dbReference type="Proteomes" id="UP000001628"/>
    </source>
</evidence>
<dbReference type="HOGENOM" id="CLU_2427657_0_0_1"/>
<reference evidence="2 3" key="1">
    <citation type="journal article" date="2011" name="PLoS Genet.">
        <title>Comparative genomic analysis of human fungal pathogens causing paracoccidioidomycosis.</title>
        <authorList>
            <person name="Desjardins C.A."/>
            <person name="Champion M.D."/>
            <person name="Holder J.W."/>
            <person name="Muszewska A."/>
            <person name="Goldberg J."/>
            <person name="Bailao A.M."/>
            <person name="Brigido M.M."/>
            <person name="Ferreira M.E."/>
            <person name="Garcia A.M."/>
            <person name="Grynberg M."/>
            <person name="Gujja S."/>
            <person name="Heiman D.I."/>
            <person name="Henn M.R."/>
            <person name="Kodira C.D."/>
            <person name="Leon-Narvaez H."/>
            <person name="Longo L.V."/>
            <person name="Ma L.J."/>
            <person name="Malavazi I."/>
            <person name="Matsuo A.L."/>
            <person name="Morais F.V."/>
            <person name="Pereira M."/>
            <person name="Rodriguez-Brito S."/>
            <person name="Sakthikumar S."/>
            <person name="Salem-Izacc S.M."/>
            <person name="Sykes S.M."/>
            <person name="Teixeira M.M."/>
            <person name="Vallejo M.C."/>
            <person name="Walter M.E."/>
            <person name="Yandava C."/>
            <person name="Young S."/>
            <person name="Zeng Q."/>
            <person name="Zucker J."/>
            <person name="Felipe M.S."/>
            <person name="Goldman G.H."/>
            <person name="Haas B.J."/>
            <person name="McEwen J.G."/>
            <person name="Nino-Vega G."/>
            <person name="Puccia R."/>
            <person name="San-Blas G."/>
            <person name="Soares C.M."/>
            <person name="Birren B.W."/>
            <person name="Cuomo C.A."/>
        </authorList>
    </citation>
    <scope>NUCLEOTIDE SEQUENCE [LARGE SCALE GENOMIC DNA]</scope>
    <source>
        <strain evidence="2 3">Pb18</strain>
    </source>
</reference>
<proteinExistence type="predicted"/>
<feature type="compositionally biased region" description="Polar residues" evidence="1">
    <location>
        <begin position="37"/>
        <end position="46"/>
    </location>
</feature>